<evidence type="ECO:0000256" key="1">
    <source>
        <dbReference type="SAM" id="MobiDB-lite"/>
    </source>
</evidence>
<accession>A0ABT0SCM7</accession>
<evidence type="ECO:0000313" key="2">
    <source>
        <dbReference type="EMBL" id="MCL7713080.1"/>
    </source>
</evidence>
<name>A0ABT0SCM7_9GAMM</name>
<dbReference type="Proteomes" id="UP001431235">
    <property type="component" value="Unassembled WGS sequence"/>
</dbReference>
<sequence length="131" mass="13722">MQRPPRPVSLVCSVHGTTVRLAALWVLLLVSLLATSWQVAGIASATQAVAAGGAALLAEDRTGSGGMVEREDVTSPSRSERTRTARRAAGPRPPRPSFQAVVRSPALPRPLPAPRRLSGLRLQHGQAPPAA</sequence>
<evidence type="ECO:0008006" key="4">
    <source>
        <dbReference type="Google" id="ProtNLM"/>
    </source>
</evidence>
<reference evidence="2 3" key="1">
    <citation type="submission" date="2021-08" db="EMBL/GenBank/DDBJ databases">
        <title>Novel members of of the genus Stenotrophomonas from differernt environment.</title>
        <authorList>
            <person name="Deng Y."/>
        </authorList>
    </citation>
    <scope>NUCLEOTIDE SEQUENCE [LARGE SCALE GENOMIC DNA]</scope>
    <source>
        <strain evidence="2 3">CPCC 101365</strain>
    </source>
</reference>
<dbReference type="EMBL" id="JAIKTS010000001">
    <property type="protein sequence ID" value="MCL7713080.1"/>
    <property type="molecule type" value="Genomic_DNA"/>
</dbReference>
<keyword evidence="3" id="KW-1185">Reference proteome</keyword>
<evidence type="ECO:0000313" key="3">
    <source>
        <dbReference type="Proteomes" id="UP001431235"/>
    </source>
</evidence>
<gene>
    <name evidence="2" type="ORF">K5L01_00200</name>
</gene>
<comment type="caution">
    <text evidence="2">The sequence shown here is derived from an EMBL/GenBank/DDBJ whole genome shotgun (WGS) entry which is preliminary data.</text>
</comment>
<organism evidence="2 3">
    <name type="scientific">Stenotrophomonas mori</name>
    <dbReference type="NCBI Taxonomy" id="2871096"/>
    <lineage>
        <taxon>Bacteria</taxon>
        <taxon>Pseudomonadati</taxon>
        <taxon>Pseudomonadota</taxon>
        <taxon>Gammaproteobacteria</taxon>
        <taxon>Lysobacterales</taxon>
        <taxon>Lysobacteraceae</taxon>
        <taxon>Stenotrophomonas</taxon>
    </lineage>
</organism>
<feature type="region of interest" description="Disordered" evidence="1">
    <location>
        <begin position="59"/>
        <end position="131"/>
    </location>
</feature>
<proteinExistence type="predicted"/>
<protein>
    <recommendedName>
        <fullName evidence="4">Secreted protein</fullName>
    </recommendedName>
</protein>
<feature type="compositionally biased region" description="Basic and acidic residues" evidence="1">
    <location>
        <begin position="59"/>
        <end position="83"/>
    </location>
</feature>